<gene>
    <name evidence="1" type="ORF">PRZ48_000594</name>
</gene>
<evidence type="ECO:0000313" key="1">
    <source>
        <dbReference type="EMBL" id="KAK4506861.1"/>
    </source>
</evidence>
<organism evidence="1 2">
    <name type="scientific">Zasmidium cellare</name>
    <name type="common">Wine cellar mold</name>
    <name type="synonym">Racodium cellare</name>
    <dbReference type="NCBI Taxonomy" id="395010"/>
    <lineage>
        <taxon>Eukaryota</taxon>
        <taxon>Fungi</taxon>
        <taxon>Dikarya</taxon>
        <taxon>Ascomycota</taxon>
        <taxon>Pezizomycotina</taxon>
        <taxon>Dothideomycetes</taxon>
        <taxon>Dothideomycetidae</taxon>
        <taxon>Mycosphaerellales</taxon>
        <taxon>Mycosphaerellaceae</taxon>
        <taxon>Zasmidium</taxon>
    </lineage>
</organism>
<protein>
    <submittedName>
        <fullName evidence="1">Uncharacterized protein</fullName>
    </submittedName>
</protein>
<proteinExistence type="predicted"/>
<evidence type="ECO:0000313" key="2">
    <source>
        <dbReference type="Proteomes" id="UP001305779"/>
    </source>
</evidence>
<keyword evidence="2" id="KW-1185">Reference proteome</keyword>
<comment type="caution">
    <text evidence="1">The sequence shown here is derived from an EMBL/GenBank/DDBJ whole genome shotgun (WGS) entry which is preliminary data.</text>
</comment>
<dbReference type="Gene3D" id="3.30.530.20">
    <property type="match status" value="1"/>
</dbReference>
<dbReference type="SUPFAM" id="SSF55961">
    <property type="entry name" value="Bet v1-like"/>
    <property type="match status" value="1"/>
</dbReference>
<dbReference type="InterPro" id="IPR023393">
    <property type="entry name" value="START-like_dom_sf"/>
</dbReference>
<reference evidence="1 2" key="1">
    <citation type="journal article" date="2023" name="G3 (Bethesda)">
        <title>A chromosome-level genome assembly of Zasmidium syzygii isolated from banana leaves.</title>
        <authorList>
            <person name="van Westerhoven A.C."/>
            <person name="Mehrabi R."/>
            <person name="Talebi R."/>
            <person name="Steentjes M.B.F."/>
            <person name="Corcolon B."/>
            <person name="Chong P.A."/>
            <person name="Kema G.H.J."/>
            <person name="Seidl M.F."/>
        </authorList>
    </citation>
    <scope>NUCLEOTIDE SEQUENCE [LARGE SCALE GENOMIC DNA]</scope>
    <source>
        <strain evidence="1 2">P124</strain>
    </source>
</reference>
<accession>A0ABR0F0D4</accession>
<name>A0ABR0F0D4_ZASCE</name>
<dbReference type="Proteomes" id="UP001305779">
    <property type="component" value="Unassembled WGS sequence"/>
</dbReference>
<sequence>MTSIKLDALPLESTFNSLSSISGSIPGTKMATLLQTPTATPSQPAQSIVFTSGSTIHISRPASAVFATILNTKSYSAWNTSNPHVTFPTESREQDSWTSGASGTLEFHMGPSSTSTPQQVPVKVLSISEDSAKDEYQLAWQGQMLPRWFGMAERVQSVRAVGAGECELVQWESMSGWGIYVLNWVLGVRKQMDAVNLRYAEDLKRYLEK</sequence>
<dbReference type="EMBL" id="JAXOVC010000001">
    <property type="protein sequence ID" value="KAK4506861.1"/>
    <property type="molecule type" value="Genomic_DNA"/>
</dbReference>
<dbReference type="CDD" id="cd07822">
    <property type="entry name" value="SRPBCC_4"/>
    <property type="match status" value="1"/>
</dbReference>